<comment type="catalytic activity">
    <reaction evidence="1 16">
        <text>(R)-pantothenate + ATP = (R)-4'-phosphopantothenate + ADP + H(+)</text>
        <dbReference type="Rhea" id="RHEA:16373"/>
        <dbReference type="ChEBI" id="CHEBI:10986"/>
        <dbReference type="ChEBI" id="CHEBI:15378"/>
        <dbReference type="ChEBI" id="CHEBI:29032"/>
        <dbReference type="ChEBI" id="CHEBI:30616"/>
        <dbReference type="ChEBI" id="CHEBI:456216"/>
        <dbReference type="EC" id="2.7.1.33"/>
    </reaction>
</comment>
<organism evidence="17 18">
    <name type="scientific">Paenalcaligenes hermetiae</name>
    <dbReference type="NCBI Taxonomy" id="1157987"/>
    <lineage>
        <taxon>Bacteria</taxon>
        <taxon>Pseudomonadati</taxon>
        <taxon>Pseudomonadota</taxon>
        <taxon>Betaproteobacteria</taxon>
        <taxon>Burkholderiales</taxon>
        <taxon>Alcaligenaceae</taxon>
        <taxon>Paenalcaligenes</taxon>
    </lineage>
</organism>
<name>A0ABP9M714_9BURK</name>
<keyword evidence="9 16" id="KW-0547">Nucleotide-binding</keyword>
<dbReference type="SUPFAM" id="SSF53067">
    <property type="entry name" value="Actin-like ATPase domain"/>
    <property type="match status" value="2"/>
</dbReference>
<dbReference type="Proteomes" id="UP001500227">
    <property type="component" value="Unassembled WGS sequence"/>
</dbReference>
<gene>
    <name evidence="16" type="primary">coaX</name>
    <name evidence="17" type="ORF">GCM10023337_14810</name>
</gene>
<dbReference type="Pfam" id="PF03309">
    <property type="entry name" value="Pan_kinase"/>
    <property type="match status" value="1"/>
</dbReference>
<proteinExistence type="inferred from homology"/>
<comment type="function">
    <text evidence="16">Catalyzes the phosphorylation of pantothenate (Pan), the first step in CoA biosynthesis.</text>
</comment>
<feature type="binding site" evidence="16">
    <location>
        <position position="184"/>
    </location>
    <ligand>
        <name>substrate</name>
    </ligand>
</feature>
<protein>
    <recommendedName>
        <fullName evidence="15 16">Type III pantothenate kinase</fullName>
        <ecNumber evidence="6 16">2.7.1.33</ecNumber>
    </recommendedName>
    <alternativeName>
        <fullName evidence="16">PanK-III</fullName>
    </alternativeName>
    <alternativeName>
        <fullName evidence="16">Pantothenic acid kinase</fullName>
    </alternativeName>
</protein>
<keyword evidence="12 16" id="KW-0630">Potassium</keyword>
<dbReference type="NCBIfam" id="TIGR00671">
    <property type="entry name" value="baf"/>
    <property type="match status" value="1"/>
</dbReference>
<evidence type="ECO:0000256" key="15">
    <source>
        <dbReference type="ARBA" id="ARBA00040883"/>
    </source>
</evidence>
<dbReference type="InterPro" id="IPR004619">
    <property type="entry name" value="Type_III_PanK"/>
</dbReference>
<accession>A0ABP9M714</accession>
<dbReference type="InterPro" id="IPR043129">
    <property type="entry name" value="ATPase_NBD"/>
</dbReference>
<evidence type="ECO:0000256" key="5">
    <source>
        <dbReference type="ARBA" id="ARBA00011738"/>
    </source>
</evidence>
<evidence type="ECO:0000256" key="8">
    <source>
        <dbReference type="ARBA" id="ARBA00022679"/>
    </source>
</evidence>
<keyword evidence="8 16" id="KW-0808">Transferase</keyword>
<evidence type="ECO:0000256" key="16">
    <source>
        <dbReference type="HAMAP-Rule" id="MF_01274"/>
    </source>
</evidence>
<evidence type="ECO:0000256" key="12">
    <source>
        <dbReference type="ARBA" id="ARBA00022958"/>
    </source>
</evidence>
<keyword evidence="11 16" id="KW-0067">ATP-binding</keyword>
<dbReference type="GO" id="GO:0016301">
    <property type="term" value="F:kinase activity"/>
    <property type="evidence" value="ECO:0007669"/>
    <property type="project" value="UniProtKB-KW"/>
</dbReference>
<feature type="binding site" evidence="16">
    <location>
        <begin position="6"/>
        <end position="13"/>
    </location>
    <ligand>
        <name>ATP</name>
        <dbReference type="ChEBI" id="CHEBI:30616"/>
    </ligand>
</feature>
<keyword evidence="18" id="KW-1185">Reference proteome</keyword>
<comment type="subunit">
    <text evidence="5 16">Homodimer.</text>
</comment>
<reference evidence="18" key="1">
    <citation type="journal article" date="2019" name="Int. J. Syst. Evol. Microbiol.">
        <title>The Global Catalogue of Microorganisms (GCM) 10K type strain sequencing project: providing services to taxonomists for standard genome sequencing and annotation.</title>
        <authorList>
            <consortium name="The Broad Institute Genomics Platform"/>
            <consortium name="The Broad Institute Genome Sequencing Center for Infectious Disease"/>
            <person name="Wu L."/>
            <person name="Ma J."/>
        </authorList>
    </citation>
    <scope>NUCLEOTIDE SEQUENCE [LARGE SCALE GENOMIC DNA]</scope>
    <source>
        <strain evidence="18">JCM 18423</strain>
    </source>
</reference>
<evidence type="ECO:0000256" key="2">
    <source>
        <dbReference type="ARBA" id="ARBA00001958"/>
    </source>
</evidence>
<comment type="pathway">
    <text evidence="4 16">Cofactor biosynthesis; coenzyme A biosynthesis; CoA from (R)-pantothenate: step 1/5.</text>
</comment>
<comment type="caution">
    <text evidence="16">Lacks conserved residue(s) required for the propagation of feature annotation.</text>
</comment>
<comment type="similarity">
    <text evidence="14 16">Belongs to the type III pantothenate kinase family.</text>
</comment>
<keyword evidence="10 16" id="KW-0418">Kinase</keyword>
<comment type="cofactor">
    <cofactor evidence="2">
        <name>K(+)</name>
        <dbReference type="ChEBI" id="CHEBI:29103"/>
    </cofactor>
</comment>
<evidence type="ECO:0000256" key="7">
    <source>
        <dbReference type="ARBA" id="ARBA00022490"/>
    </source>
</evidence>
<evidence type="ECO:0000256" key="11">
    <source>
        <dbReference type="ARBA" id="ARBA00022840"/>
    </source>
</evidence>
<evidence type="ECO:0000313" key="18">
    <source>
        <dbReference type="Proteomes" id="UP001500227"/>
    </source>
</evidence>
<dbReference type="CDD" id="cd24015">
    <property type="entry name" value="ASKHA_NBD_PanK-III"/>
    <property type="match status" value="1"/>
</dbReference>
<evidence type="ECO:0000256" key="10">
    <source>
        <dbReference type="ARBA" id="ARBA00022777"/>
    </source>
</evidence>
<evidence type="ECO:0000256" key="13">
    <source>
        <dbReference type="ARBA" id="ARBA00022993"/>
    </source>
</evidence>
<comment type="caution">
    <text evidence="17">The sequence shown here is derived from an EMBL/GenBank/DDBJ whole genome shotgun (WGS) entry which is preliminary data.</text>
</comment>
<dbReference type="Gene3D" id="3.30.420.40">
    <property type="match status" value="2"/>
</dbReference>
<feature type="binding site" evidence="16">
    <location>
        <begin position="101"/>
        <end position="104"/>
    </location>
    <ligand>
        <name>substrate</name>
    </ligand>
</feature>
<dbReference type="RefSeq" id="WP_345370746.1">
    <property type="nucleotide sequence ID" value="NZ_BAABKD010000009.1"/>
</dbReference>
<dbReference type="PANTHER" id="PTHR34265:SF1">
    <property type="entry name" value="TYPE III PANTOTHENATE KINASE"/>
    <property type="match status" value="1"/>
</dbReference>
<evidence type="ECO:0000256" key="1">
    <source>
        <dbReference type="ARBA" id="ARBA00001206"/>
    </source>
</evidence>
<dbReference type="EMBL" id="BAABKD010000009">
    <property type="protein sequence ID" value="GAA5090455.1"/>
    <property type="molecule type" value="Genomic_DNA"/>
</dbReference>
<evidence type="ECO:0000256" key="9">
    <source>
        <dbReference type="ARBA" id="ARBA00022741"/>
    </source>
</evidence>
<dbReference type="PANTHER" id="PTHR34265">
    <property type="entry name" value="TYPE III PANTOTHENATE KINASE"/>
    <property type="match status" value="1"/>
</dbReference>
<comment type="subcellular location">
    <subcellularLocation>
        <location evidence="3 16">Cytoplasm</location>
    </subcellularLocation>
</comment>
<feature type="binding site" evidence="16">
    <location>
        <position position="94"/>
    </location>
    <ligand>
        <name>substrate</name>
    </ligand>
</feature>
<evidence type="ECO:0000256" key="3">
    <source>
        <dbReference type="ARBA" id="ARBA00004496"/>
    </source>
</evidence>
<evidence type="ECO:0000256" key="6">
    <source>
        <dbReference type="ARBA" id="ARBA00012102"/>
    </source>
</evidence>
<keyword evidence="13 16" id="KW-0173">Coenzyme A biosynthesis</keyword>
<evidence type="ECO:0000256" key="14">
    <source>
        <dbReference type="ARBA" id="ARBA00038036"/>
    </source>
</evidence>
<comment type="cofactor">
    <cofactor evidence="16">
        <name>NH4(+)</name>
        <dbReference type="ChEBI" id="CHEBI:28938"/>
    </cofactor>
    <cofactor evidence="16">
        <name>K(+)</name>
        <dbReference type="ChEBI" id="CHEBI:29103"/>
    </cofactor>
    <text evidence="16">A monovalent cation. Ammonium or potassium.</text>
</comment>
<evidence type="ECO:0000313" key="17">
    <source>
        <dbReference type="EMBL" id="GAA5090455.1"/>
    </source>
</evidence>
<feature type="active site" description="Proton acceptor" evidence="16">
    <location>
        <position position="103"/>
    </location>
</feature>
<dbReference type="HAMAP" id="MF_01274">
    <property type="entry name" value="Pantothen_kinase_3"/>
    <property type="match status" value="1"/>
</dbReference>
<keyword evidence="7 16" id="KW-0963">Cytoplasm</keyword>
<evidence type="ECO:0000256" key="4">
    <source>
        <dbReference type="ARBA" id="ARBA00005225"/>
    </source>
</evidence>
<feature type="binding site" evidence="16">
    <location>
        <position position="130"/>
    </location>
    <ligand>
        <name>ATP</name>
        <dbReference type="ChEBI" id="CHEBI:30616"/>
    </ligand>
</feature>
<sequence length="270" mass="29600">MSLLIDIGNTRIKIGYAGSDGRRQQQHTLALPHQQIEAILPWLEEHGLRPTRALGISVASKALMYQLEGLLQHIQCNISWLDATTPCPLLHNNYEQPDRLGADRWLAMIGVLAQQHQHRSRPIVHVSFGTATTIDTIMPATTCAAQFIGGLILPGPQLMYDSLADNTAQLGNGLGNITAFPLATRSAISSGVAAAQSGAVLRQWQLAWQQHRGTPLLVCSGGGWDLIQEEIQNAYQQQLQLLHLAVEPVIWQPMPVLDGLAYMTTSFRNP</sequence>
<dbReference type="EC" id="2.7.1.33" evidence="6 16"/>